<sequence length="237" mass="26688">MLPGMLWDLLRPSSEVRTAEEEQIELFKDAELCDPPESTSAGGILKAVRACIAMFTQTGHMTIRLVQSNVSDVDFFLDSKCDTLNIRHKWLHRQYSCRGSGEAAAQDAVVFWDHIIENVLSILSATVFSATPISCRSKLQTVQHVRHTLRLMPQRVILKQSLPGKLVVSWKDNCTELWRTYGPQVTSRGKWAWAQSFYIGTEVIILFPFLKSSVQADMPQRGLDGRAARLVQQAAEV</sequence>
<proteinExistence type="predicted"/>
<evidence type="ECO:0000313" key="1">
    <source>
        <dbReference type="EMBL" id="OQE52627.1"/>
    </source>
</evidence>
<name>A0A1V6VPU9_PENNA</name>
<accession>A0A1V6VPU9</accession>
<protein>
    <submittedName>
        <fullName evidence="1">Uncharacterized protein</fullName>
    </submittedName>
</protein>
<reference evidence="2" key="1">
    <citation type="journal article" date="2017" name="Nat. Microbiol.">
        <title>Global analysis of biosynthetic gene clusters reveals vast potential of secondary metabolite production in Penicillium species.</title>
        <authorList>
            <person name="Nielsen J.C."/>
            <person name="Grijseels S."/>
            <person name="Prigent S."/>
            <person name="Ji B."/>
            <person name="Dainat J."/>
            <person name="Nielsen K.F."/>
            <person name="Frisvad J.C."/>
            <person name="Workman M."/>
            <person name="Nielsen J."/>
        </authorList>
    </citation>
    <scope>NUCLEOTIDE SEQUENCE [LARGE SCALE GENOMIC DNA]</scope>
    <source>
        <strain evidence="2">IBT 13039</strain>
    </source>
</reference>
<evidence type="ECO:0000313" key="2">
    <source>
        <dbReference type="Proteomes" id="UP000191691"/>
    </source>
</evidence>
<keyword evidence="2" id="KW-1185">Reference proteome</keyword>
<gene>
    <name evidence="1" type="ORF">PENNAL_c0487G05975</name>
</gene>
<dbReference type="EMBL" id="MOOB01000487">
    <property type="protein sequence ID" value="OQE52627.1"/>
    <property type="molecule type" value="Genomic_DNA"/>
</dbReference>
<dbReference type="Proteomes" id="UP000191691">
    <property type="component" value="Unassembled WGS sequence"/>
</dbReference>
<dbReference type="AlphaFoldDB" id="A0A1V6VPU9"/>
<organism evidence="1 2">
    <name type="scientific">Penicillium nalgiovense</name>
    <dbReference type="NCBI Taxonomy" id="60175"/>
    <lineage>
        <taxon>Eukaryota</taxon>
        <taxon>Fungi</taxon>
        <taxon>Dikarya</taxon>
        <taxon>Ascomycota</taxon>
        <taxon>Pezizomycotina</taxon>
        <taxon>Eurotiomycetes</taxon>
        <taxon>Eurotiomycetidae</taxon>
        <taxon>Eurotiales</taxon>
        <taxon>Aspergillaceae</taxon>
        <taxon>Penicillium</taxon>
    </lineage>
</organism>
<comment type="caution">
    <text evidence="1">The sequence shown here is derived from an EMBL/GenBank/DDBJ whole genome shotgun (WGS) entry which is preliminary data.</text>
</comment>